<evidence type="ECO:0000256" key="7">
    <source>
        <dbReference type="ARBA" id="ARBA00022927"/>
    </source>
</evidence>
<feature type="transmembrane region" description="Helical" evidence="13">
    <location>
        <begin position="114"/>
        <end position="135"/>
    </location>
</feature>
<dbReference type="PANTHER" id="PTHR13269">
    <property type="entry name" value="NUCLEOPORIN NDC1"/>
    <property type="match status" value="1"/>
</dbReference>
<keyword evidence="7" id="KW-0653">Protein transport</keyword>
<evidence type="ECO:0000256" key="4">
    <source>
        <dbReference type="ARBA" id="ARBA00022448"/>
    </source>
</evidence>
<keyword evidence="4" id="KW-0813">Transport</keyword>
<keyword evidence="8 13" id="KW-1133">Transmembrane helix</keyword>
<keyword evidence="10" id="KW-0906">Nuclear pore complex</keyword>
<evidence type="ECO:0000256" key="6">
    <source>
        <dbReference type="ARBA" id="ARBA00022816"/>
    </source>
</evidence>
<keyword evidence="9" id="KW-0811">Translocation</keyword>
<evidence type="ECO:0000256" key="12">
    <source>
        <dbReference type="ARBA" id="ARBA00023242"/>
    </source>
</evidence>
<feature type="transmembrane region" description="Helical" evidence="13">
    <location>
        <begin position="68"/>
        <end position="93"/>
    </location>
</feature>
<evidence type="ECO:0000256" key="2">
    <source>
        <dbReference type="ARBA" id="ARBA00004567"/>
    </source>
</evidence>
<comment type="similarity">
    <text evidence="3">Belongs to the NDC1 family.</text>
</comment>
<dbReference type="Pfam" id="PF09531">
    <property type="entry name" value="Ndc1_Nup"/>
    <property type="match status" value="1"/>
</dbReference>
<evidence type="ECO:0000256" key="10">
    <source>
        <dbReference type="ARBA" id="ARBA00023132"/>
    </source>
</evidence>
<evidence type="ECO:0000256" key="8">
    <source>
        <dbReference type="ARBA" id="ARBA00022989"/>
    </source>
</evidence>
<comment type="subcellular location">
    <subcellularLocation>
        <location evidence="1">Nucleus membrane</location>
        <topology evidence="1">Multi-pass membrane protein</topology>
    </subcellularLocation>
    <subcellularLocation>
        <location evidence="2">Nucleus</location>
        <location evidence="2">Nuclear pore complex</location>
    </subcellularLocation>
</comment>
<evidence type="ECO:0000256" key="1">
    <source>
        <dbReference type="ARBA" id="ARBA00004232"/>
    </source>
</evidence>
<evidence type="ECO:0000313" key="14">
    <source>
        <dbReference type="EMBL" id="CAG7815751.1"/>
    </source>
</evidence>
<dbReference type="GO" id="GO:0070762">
    <property type="term" value="C:nuclear pore transmembrane ring"/>
    <property type="evidence" value="ECO:0007669"/>
    <property type="project" value="TreeGrafter"/>
</dbReference>
<gene>
    <name evidence="14" type="ORF">AFUS01_LOCUS26411</name>
</gene>
<evidence type="ECO:0000313" key="15">
    <source>
        <dbReference type="Proteomes" id="UP000708208"/>
    </source>
</evidence>
<dbReference type="EMBL" id="CAJVCH010352367">
    <property type="protein sequence ID" value="CAG7815751.1"/>
    <property type="molecule type" value="Genomic_DNA"/>
</dbReference>
<keyword evidence="5 13" id="KW-0812">Transmembrane</keyword>
<keyword evidence="11 13" id="KW-0472">Membrane</keyword>
<keyword evidence="6" id="KW-0509">mRNA transport</keyword>
<reference evidence="14" key="1">
    <citation type="submission" date="2021-06" db="EMBL/GenBank/DDBJ databases">
        <authorList>
            <person name="Hodson N. C."/>
            <person name="Mongue J. A."/>
            <person name="Jaron S. K."/>
        </authorList>
    </citation>
    <scope>NUCLEOTIDE SEQUENCE</scope>
</reference>
<dbReference type="GO" id="GO:0030674">
    <property type="term" value="F:protein-macromolecule adaptor activity"/>
    <property type="evidence" value="ECO:0007669"/>
    <property type="project" value="TreeGrafter"/>
</dbReference>
<evidence type="ECO:0000256" key="13">
    <source>
        <dbReference type="SAM" id="Phobius"/>
    </source>
</evidence>
<feature type="transmembrane region" description="Helical" evidence="13">
    <location>
        <begin position="161"/>
        <end position="180"/>
    </location>
</feature>
<dbReference type="OrthoDB" id="67850at2759"/>
<feature type="transmembrane region" description="Helical" evidence="13">
    <location>
        <begin position="20"/>
        <end position="48"/>
    </location>
</feature>
<keyword evidence="15" id="KW-1185">Reference proteome</keyword>
<dbReference type="AlphaFoldDB" id="A0A8J2KLN2"/>
<dbReference type="GO" id="GO:0006999">
    <property type="term" value="P:nuclear pore organization"/>
    <property type="evidence" value="ECO:0007669"/>
    <property type="project" value="TreeGrafter"/>
</dbReference>
<dbReference type="PANTHER" id="PTHR13269:SF6">
    <property type="entry name" value="NUCLEOPORIN NDC1"/>
    <property type="match status" value="1"/>
</dbReference>
<evidence type="ECO:0000256" key="9">
    <source>
        <dbReference type="ARBA" id="ARBA00023010"/>
    </source>
</evidence>
<evidence type="ECO:0008006" key="16">
    <source>
        <dbReference type="Google" id="ProtNLM"/>
    </source>
</evidence>
<feature type="transmembrane region" description="Helical" evidence="13">
    <location>
        <begin position="265"/>
        <end position="285"/>
    </location>
</feature>
<evidence type="ECO:0000256" key="5">
    <source>
        <dbReference type="ARBA" id="ARBA00022692"/>
    </source>
</evidence>
<evidence type="ECO:0000256" key="11">
    <source>
        <dbReference type="ARBA" id="ARBA00023136"/>
    </source>
</evidence>
<evidence type="ECO:0000256" key="3">
    <source>
        <dbReference type="ARBA" id="ARBA00005760"/>
    </source>
</evidence>
<organism evidence="14 15">
    <name type="scientific">Allacma fusca</name>
    <dbReference type="NCBI Taxonomy" id="39272"/>
    <lineage>
        <taxon>Eukaryota</taxon>
        <taxon>Metazoa</taxon>
        <taxon>Ecdysozoa</taxon>
        <taxon>Arthropoda</taxon>
        <taxon>Hexapoda</taxon>
        <taxon>Collembola</taxon>
        <taxon>Symphypleona</taxon>
        <taxon>Sminthuridae</taxon>
        <taxon>Allacma</taxon>
    </lineage>
</organism>
<dbReference type="GO" id="GO:0015031">
    <property type="term" value="P:protein transport"/>
    <property type="evidence" value="ECO:0007669"/>
    <property type="project" value="UniProtKB-KW"/>
</dbReference>
<dbReference type="InterPro" id="IPR019049">
    <property type="entry name" value="Nucleoporin_prot_Ndc1/Nup"/>
</dbReference>
<proteinExistence type="inferred from homology"/>
<sequence>MQAAMDPTTDNTPNILMDRVLTGVVFCMIIHYGLFYSLQLLLDFYHIFFRFDFPQLGFWRLILHPFQFVFTTVFSLGWIYLCVAVGLLTWIYYRRLQWIKTYKRKRDWNARFSNFSYGVAYHFIGLLLASTYLRFMYRRNYEYVSSGVSEAPTENNVDERYSFVLQSCGIASVYFYANFLSSYDYLMKFPLVETSALLRLRGVVLPTLKESARLSAQVLPLSYFVNFISGETFHTLVSIFTTGRFSSPERAKLASVSDYFDIELLFVLFLCQLLVTFTMKSLWLTMEAIITKRMKFRIGEEVPGVSSIGLREMMISQNVYLKKLAYYDLKLLTEYDEHRMLALFTLSHPGGFPKIWNTVRKACLDQIHKLTNDLRAYMDTADSERKKKEAASIENLSHGLSRPRANFVSSPTEGAGVKLRSRFGVTSMRNLHLQNGDGMKHIEEESNGFYAEFFGNPFSPVVNLIKLANELGSKYALKLLSVLNLLKYFKDSTETDMVSLFADQETTVWAVSALTDVVVASTKIDSKGVVQPDICLVLTSLIELCSALDDFRALKDGNRAEMFPAGGSDIKVLAPRSNVKTLVQEVRKPLKNEVMRIHLKFHSFYDIINISPSCEQKLRQLVYYD</sequence>
<accession>A0A8J2KLN2</accession>
<keyword evidence="12" id="KW-0539">Nucleus</keyword>
<dbReference type="GO" id="GO:0031965">
    <property type="term" value="C:nuclear membrane"/>
    <property type="evidence" value="ECO:0007669"/>
    <property type="project" value="UniProtKB-SubCell"/>
</dbReference>
<protein>
    <recommendedName>
        <fullName evidence="16">Nucleoporin NDC1</fullName>
    </recommendedName>
</protein>
<dbReference type="Proteomes" id="UP000708208">
    <property type="component" value="Unassembled WGS sequence"/>
</dbReference>
<name>A0A8J2KLN2_9HEXA</name>
<comment type="caution">
    <text evidence="14">The sequence shown here is derived from an EMBL/GenBank/DDBJ whole genome shotgun (WGS) entry which is preliminary data.</text>
</comment>
<dbReference type="GO" id="GO:0051028">
    <property type="term" value="P:mRNA transport"/>
    <property type="evidence" value="ECO:0007669"/>
    <property type="project" value="UniProtKB-KW"/>
</dbReference>